<dbReference type="EMBL" id="CP031356">
    <property type="protein sequence ID" value="AXK44854.1"/>
    <property type="molecule type" value="Genomic_DNA"/>
</dbReference>
<dbReference type="GO" id="GO:0003838">
    <property type="term" value="F:sterol 24-C-methyltransferase activity"/>
    <property type="evidence" value="ECO:0007669"/>
    <property type="project" value="TreeGrafter"/>
</dbReference>
<dbReference type="InterPro" id="IPR013216">
    <property type="entry name" value="Methyltransf_11"/>
</dbReference>
<dbReference type="GO" id="GO:0016126">
    <property type="term" value="P:sterol biosynthetic process"/>
    <property type="evidence" value="ECO:0007669"/>
    <property type="project" value="TreeGrafter"/>
</dbReference>
<accession>A0A345YLQ2</accession>
<dbReference type="SUPFAM" id="SSF53335">
    <property type="entry name" value="S-adenosyl-L-methionine-dependent methyltransferases"/>
    <property type="match status" value="1"/>
</dbReference>
<protein>
    <submittedName>
        <fullName evidence="4">Class I SAM-dependent methyltransferase</fullName>
    </submittedName>
</protein>
<dbReference type="KEGG" id="bsau:DWV08_03910"/>
<feature type="domain" description="Methyltransferase type 11" evidence="2">
    <location>
        <begin position="44"/>
        <end position="143"/>
    </location>
</feature>
<dbReference type="GO" id="GO:0032259">
    <property type="term" value="P:methylation"/>
    <property type="evidence" value="ECO:0007669"/>
    <property type="project" value="UniProtKB-KW"/>
</dbReference>
<dbReference type="RefSeq" id="WP_115412607.1">
    <property type="nucleotide sequence ID" value="NZ_CP031356.1"/>
</dbReference>
<gene>
    <name evidence="3" type="ORF">DWV08_03910</name>
    <name evidence="4" type="ORF">DXU92_17160</name>
</gene>
<keyword evidence="5" id="KW-1185">Reference proteome</keyword>
<evidence type="ECO:0000259" key="2">
    <source>
        <dbReference type="Pfam" id="PF08241"/>
    </source>
</evidence>
<sequence>MYRMFVRPEGPAGHAGAELMARTGVAMADEAVATLDPASDGQVLEIGFGPGLALQRLAAVVSAGHVTGVDPSTVMHRHARERNRAAIEAGRMTLVHGTAAQLPVRAESVDAVLAIDNLHFWPDISHGLGEVVRVLRPGGRFVCAFTPPSGGPPHRLGRMAGEAGLIVVSEKHAYSGYLLTATAPSPRLAG</sequence>
<name>A0A345YLQ2_9MICO</name>
<evidence type="ECO:0000313" key="6">
    <source>
        <dbReference type="Proteomes" id="UP000282185"/>
    </source>
</evidence>
<dbReference type="InterPro" id="IPR050447">
    <property type="entry name" value="Erg6_SMT_methyltransf"/>
</dbReference>
<dbReference type="AlphaFoldDB" id="A0A345YLQ2"/>
<reference evidence="3 5" key="1">
    <citation type="submission" date="2018-07" db="EMBL/GenBank/DDBJ databases">
        <title>Brachybacterium saurashtrense DSM 23186 genome sequence.</title>
        <authorList>
            <person name="Guo L."/>
        </authorList>
    </citation>
    <scope>NUCLEOTIDE SEQUENCE [LARGE SCALE GENOMIC DNA]</scope>
    <source>
        <strain evidence="3 5">DSM 23186</strain>
    </source>
</reference>
<proteinExistence type="predicted"/>
<dbReference type="Pfam" id="PF08241">
    <property type="entry name" value="Methyltransf_11"/>
    <property type="match status" value="1"/>
</dbReference>
<dbReference type="EMBL" id="QSWH01000016">
    <property type="protein sequence ID" value="RRR20737.1"/>
    <property type="molecule type" value="Genomic_DNA"/>
</dbReference>
<keyword evidence="1" id="KW-0808">Transferase</keyword>
<organism evidence="4 6">
    <name type="scientific">Brachybacterium saurashtrense</name>
    <dbReference type="NCBI Taxonomy" id="556288"/>
    <lineage>
        <taxon>Bacteria</taxon>
        <taxon>Bacillati</taxon>
        <taxon>Actinomycetota</taxon>
        <taxon>Actinomycetes</taxon>
        <taxon>Micrococcales</taxon>
        <taxon>Dermabacteraceae</taxon>
        <taxon>Brachybacterium</taxon>
    </lineage>
</organism>
<keyword evidence="4" id="KW-0489">Methyltransferase</keyword>
<evidence type="ECO:0000313" key="5">
    <source>
        <dbReference type="Proteomes" id="UP000254236"/>
    </source>
</evidence>
<dbReference type="PANTHER" id="PTHR44068:SF1">
    <property type="entry name" value="HYPOTHETICAL LOC100005854"/>
    <property type="match status" value="1"/>
</dbReference>
<dbReference type="Proteomes" id="UP000282185">
    <property type="component" value="Unassembled WGS sequence"/>
</dbReference>
<dbReference type="OrthoDB" id="9805171at2"/>
<dbReference type="InterPro" id="IPR029063">
    <property type="entry name" value="SAM-dependent_MTases_sf"/>
</dbReference>
<reference evidence="4 6" key="2">
    <citation type="submission" date="2018-08" db="EMBL/GenBank/DDBJ databases">
        <title>Brachybacterium saurashtrense DSM 23186.</title>
        <authorList>
            <person name="Li Y."/>
        </authorList>
    </citation>
    <scope>NUCLEOTIDE SEQUENCE [LARGE SCALE GENOMIC DNA]</scope>
    <source>
        <strain evidence="4 6">DSM 23186</strain>
    </source>
</reference>
<evidence type="ECO:0000256" key="1">
    <source>
        <dbReference type="ARBA" id="ARBA00022679"/>
    </source>
</evidence>
<dbReference type="Gene3D" id="3.40.50.150">
    <property type="entry name" value="Vaccinia Virus protein VP39"/>
    <property type="match status" value="1"/>
</dbReference>
<evidence type="ECO:0000313" key="4">
    <source>
        <dbReference type="EMBL" id="RRR20737.1"/>
    </source>
</evidence>
<dbReference type="Proteomes" id="UP000254236">
    <property type="component" value="Chromosome"/>
</dbReference>
<evidence type="ECO:0000313" key="3">
    <source>
        <dbReference type="EMBL" id="AXK44854.1"/>
    </source>
</evidence>
<dbReference type="PANTHER" id="PTHR44068">
    <property type="entry name" value="ZGC:194242"/>
    <property type="match status" value="1"/>
</dbReference>
<dbReference type="CDD" id="cd02440">
    <property type="entry name" value="AdoMet_MTases"/>
    <property type="match status" value="1"/>
</dbReference>